<reference evidence="1" key="1">
    <citation type="journal article" date="2015" name="Nature">
        <title>Complex archaea that bridge the gap between prokaryotes and eukaryotes.</title>
        <authorList>
            <person name="Spang A."/>
            <person name="Saw J.H."/>
            <person name="Jorgensen S.L."/>
            <person name="Zaremba-Niedzwiedzka K."/>
            <person name="Martijn J."/>
            <person name="Lind A.E."/>
            <person name="van Eijk R."/>
            <person name="Schleper C."/>
            <person name="Guy L."/>
            <person name="Ettema T.J."/>
        </authorList>
    </citation>
    <scope>NUCLEOTIDE SEQUENCE</scope>
</reference>
<comment type="caution">
    <text evidence="1">The sequence shown here is derived from an EMBL/GenBank/DDBJ whole genome shotgun (WGS) entry which is preliminary data.</text>
</comment>
<organism evidence="1">
    <name type="scientific">marine sediment metagenome</name>
    <dbReference type="NCBI Taxonomy" id="412755"/>
    <lineage>
        <taxon>unclassified sequences</taxon>
        <taxon>metagenomes</taxon>
        <taxon>ecological metagenomes</taxon>
    </lineage>
</organism>
<evidence type="ECO:0000313" key="1">
    <source>
        <dbReference type="EMBL" id="KKN63338.1"/>
    </source>
</evidence>
<name>A0A0F9VC20_9ZZZZ</name>
<protein>
    <submittedName>
        <fullName evidence="1">Uncharacterized protein</fullName>
    </submittedName>
</protein>
<gene>
    <name evidence="1" type="ORF">LCGC14_0502860</name>
</gene>
<dbReference type="EMBL" id="LAZR01000593">
    <property type="protein sequence ID" value="KKN63338.1"/>
    <property type="molecule type" value="Genomic_DNA"/>
</dbReference>
<accession>A0A0F9VC20</accession>
<proteinExistence type="predicted"/>
<dbReference type="AlphaFoldDB" id="A0A0F9VC20"/>
<sequence>MIDESPENITIYRKPMVDDGYDGEVIDPYGEGIPNYLKVRLSQEKKYANYERAPVGLSTNLVRYIITDYKSIIYDGDTFNSSFDKEFIIKAVDPLIKFGGLIGYQAPLVEAVTMTTET</sequence>